<feature type="non-terminal residue" evidence="1">
    <location>
        <position position="1"/>
    </location>
</feature>
<accession>A0A1Y3ERX7</accession>
<dbReference type="EMBL" id="LVZM01008330">
    <property type="protein sequence ID" value="OUC45818.1"/>
    <property type="molecule type" value="Genomic_DNA"/>
</dbReference>
<evidence type="ECO:0000313" key="1">
    <source>
        <dbReference type="EMBL" id="OUC45818.1"/>
    </source>
</evidence>
<proteinExistence type="predicted"/>
<feature type="non-terminal residue" evidence="1">
    <location>
        <position position="94"/>
    </location>
</feature>
<comment type="caution">
    <text evidence="1">The sequence shown here is derived from an EMBL/GenBank/DDBJ whole genome shotgun (WGS) entry which is preliminary data.</text>
</comment>
<gene>
    <name evidence="1" type="ORF">D917_08190</name>
</gene>
<sequence>VLGKNPSSPELTASEVLLEIFKLKVHLSTREKWEALILSEPSKASNLEASLVEESVSMNDHKPSSNVTFIRKKSPPRNGLLSVAALHAETRSFE</sequence>
<name>A0A1Y3ERX7_9BILA</name>
<dbReference type="AlphaFoldDB" id="A0A1Y3ERX7"/>
<reference evidence="1 2" key="1">
    <citation type="submission" date="2015-04" db="EMBL/GenBank/DDBJ databases">
        <title>Draft genome of the roundworm Trichinella nativa.</title>
        <authorList>
            <person name="Mitreva M."/>
        </authorList>
    </citation>
    <scope>NUCLEOTIDE SEQUENCE [LARGE SCALE GENOMIC DNA]</scope>
    <source>
        <strain evidence="1 2">ISS45</strain>
    </source>
</reference>
<organism evidence="1 2">
    <name type="scientific">Trichinella nativa</name>
    <dbReference type="NCBI Taxonomy" id="6335"/>
    <lineage>
        <taxon>Eukaryota</taxon>
        <taxon>Metazoa</taxon>
        <taxon>Ecdysozoa</taxon>
        <taxon>Nematoda</taxon>
        <taxon>Enoplea</taxon>
        <taxon>Dorylaimia</taxon>
        <taxon>Trichinellida</taxon>
        <taxon>Trichinellidae</taxon>
        <taxon>Trichinella</taxon>
    </lineage>
</organism>
<protein>
    <submittedName>
        <fullName evidence="1">Uncharacterized protein</fullName>
    </submittedName>
</protein>
<dbReference type="Proteomes" id="UP000243006">
    <property type="component" value="Unassembled WGS sequence"/>
</dbReference>
<evidence type="ECO:0000313" key="2">
    <source>
        <dbReference type="Proteomes" id="UP000243006"/>
    </source>
</evidence>